<dbReference type="AlphaFoldDB" id="U4LFX0"/>
<evidence type="ECO:0000313" key="14">
    <source>
        <dbReference type="EMBL" id="CCX30783.1"/>
    </source>
</evidence>
<dbReference type="Proteomes" id="UP000018144">
    <property type="component" value="Unassembled WGS sequence"/>
</dbReference>
<dbReference type="Gene3D" id="1.10.1670.10">
    <property type="entry name" value="Helix-hairpin-Helix base-excision DNA repair enzymes (C-terminal)"/>
    <property type="match status" value="1"/>
</dbReference>
<dbReference type="Gene3D" id="1.10.340.30">
    <property type="entry name" value="Hypothetical protein, domain 2"/>
    <property type="match status" value="1"/>
</dbReference>
<keyword evidence="8" id="KW-0539">Nucleus</keyword>
<organism evidence="14 15">
    <name type="scientific">Pyronema omphalodes (strain CBS 100304)</name>
    <name type="common">Pyronema confluens</name>
    <dbReference type="NCBI Taxonomy" id="1076935"/>
    <lineage>
        <taxon>Eukaryota</taxon>
        <taxon>Fungi</taxon>
        <taxon>Dikarya</taxon>
        <taxon>Ascomycota</taxon>
        <taxon>Pezizomycotina</taxon>
        <taxon>Pezizomycetes</taxon>
        <taxon>Pezizales</taxon>
        <taxon>Pyronemataceae</taxon>
        <taxon>Pyronema</taxon>
    </lineage>
</organism>
<keyword evidence="7 14" id="KW-0456">Lyase</keyword>
<dbReference type="STRING" id="1076935.U4LFX0"/>
<dbReference type="PANTHER" id="PTHR10242">
    <property type="entry name" value="8-OXOGUANINE DNA GLYCOSYLASE"/>
    <property type="match status" value="1"/>
</dbReference>
<dbReference type="FunFam" id="1.10.1670.10:FF:000005">
    <property type="entry name" value="N-glycosylase/DNA lyase OGG1"/>
    <property type="match status" value="1"/>
</dbReference>
<dbReference type="EC" id="4.2.99.18" evidence="3"/>
<dbReference type="GO" id="GO:0140078">
    <property type="term" value="F:class I DNA-(apurinic or apyrimidinic site) endonuclease activity"/>
    <property type="evidence" value="ECO:0007669"/>
    <property type="project" value="UniProtKB-EC"/>
</dbReference>
<dbReference type="eggNOG" id="KOG2875">
    <property type="taxonomic scope" value="Eukaryota"/>
</dbReference>
<dbReference type="EMBL" id="HF935475">
    <property type="protein sequence ID" value="CCX30783.1"/>
    <property type="molecule type" value="Genomic_DNA"/>
</dbReference>
<dbReference type="OrthoDB" id="238681at2759"/>
<comment type="catalytic activity">
    <reaction evidence="11">
        <text>2'-deoxyribonucleotide-(2'-deoxyribose 5'-phosphate)-2'-deoxyribonucleotide-DNA = a 3'-end 2'-deoxyribonucleotide-(2,3-dehydro-2,3-deoxyribose 5'-phosphate)-DNA + a 5'-end 5'-phospho-2'-deoxyribonucleoside-DNA + H(+)</text>
        <dbReference type="Rhea" id="RHEA:66592"/>
        <dbReference type="Rhea" id="RHEA-COMP:13180"/>
        <dbReference type="Rhea" id="RHEA-COMP:16897"/>
        <dbReference type="Rhea" id="RHEA-COMP:17067"/>
        <dbReference type="ChEBI" id="CHEBI:15378"/>
        <dbReference type="ChEBI" id="CHEBI:136412"/>
        <dbReference type="ChEBI" id="CHEBI:157695"/>
        <dbReference type="ChEBI" id="CHEBI:167181"/>
        <dbReference type="EC" id="4.2.99.18"/>
    </reaction>
</comment>
<evidence type="ECO:0000256" key="5">
    <source>
        <dbReference type="ARBA" id="ARBA00022801"/>
    </source>
</evidence>
<accession>U4LFX0</accession>
<keyword evidence="4" id="KW-0227">DNA damage</keyword>
<protein>
    <recommendedName>
        <fullName evidence="3">DNA-(apurinic or apyrimidinic site) lyase</fullName>
        <ecNumber evidence="3">4.2.99.18</ecNumber>
    </recommendedName>
</protein>
<dbReference type="InterPro" id="IPR012904">
    <property type="entry name" value="OGG_N"/>
</dbReference>
<dbReference type="CDD" id="cd00056">
    <property type="entry name" value="ENDO3c"/>
    <property type="match status" value="1"/>
</dbReference>
<dbReference type="InterPro" id="IPR052054">
    <property type="entry name" value="Oxidative_DNA_repair_enzyme"/>
</dbReference>
<comment type="subcellular location">
    <subcellularLocation>
        <location evidence="1">Nucleus</location>
    </subcellularLocation>
</comment>
<feature type="region of interest" description="Disordered" evidence="12">
    <location>
        <begin position="391"/>
        <end position="415"/>
    </location>
</feature>
<keyword evidence="5" id="KW-0378">Hydrolase</keyword>
<dbReference type="GO" id="GO:0003684">
    <property type="term" value="F:damaged DNA binding"/>
    <property type="evidence" value="ECO:0007669"/>
    <property type="project" value="InterPro"/>
</dbReference>
<evidence type="ECO:0000256" key="2">
    <source>
        <dbReference type="ARBA" id="ARBA00010679"/>
    </source>
</evidence>
<keyword evidence="15" id="KW-1185">Reference proteome</keyword>
<dbReference type="GO" id="GO:0006289">
    <property type="term" value="P:nucleotide-excision repair"/>
    <property type="evidence" value="ECO:0007669"/>
    <property type="project" value="InterPro"/>
</dbReference>
<evidence type="ECO:0000256" key="9">
    <source>
        <dbReference type="ARBA" id="ARBA00023268"/>
    </source>
</evidence>
<comment type="similarity">
    <text evidence="2">Belongs to the type-1 OGG1 family.</text>
</comment>
<evidence type="ECO:0000256" key="4">
    <source>
        <dbReference type="ARBA" id="ARBA00022763"/>
    </source>
</evidence>
<evidence type="ECO:0000256" key="10">
    <source>
        <dbReference type="ARBA" id="ARBA00023295"/>
    </source>
</evidence>
<evidence type="ECO:0000256" key="1">
    <source>
        <dbReference type="ARBA" id="ARBA00004123"/>
    </source>
</evidence>
<dbReference type="GO" id="GO:0006285">
    <property type="term" value="P:base-excision repair, AP site formation"/>
    <property type="evidence" value="ECO:0007669"/>
    <property type="project" value="TreeGrafter"/>
</dbReference>
<evidence type="ECO:0000256" key="6">
    <source>
        <dbReference type="ARBA" id="ARBA00023204"/>
    </source>
</evidence>
<evidence type="ECO:0000313" key="15">
    <source>
        <dbReference type="Proteomes" id="UP000018144"/>
    </source>
</evidence>
<keyword evidence="9" id="KW-0511">Multifunctional enzyme</keyword>
<reference evidence="14 15" key="1">
    <citation type="journal article" date="2013" name="PLoS Genet.">
        <title>The genome and development-dependent transcriptomes of Pyronema confluens: a window into fungal evolution.</title>
        <authorList>
            <person name="Traeger S."/>
            <person name="Altegoer F."/>
            <person name="Freitag M."/>
            <person name="Gabaldon T."/>
            <person name="Kempken F."/>
            <person name="Kumar A."/>
            <person name="Marcet-Houben M."/>
            <person name="Poggeler S."/>
            <person name="Stajich J.E."/>
            <person name="Nowrousian M."/>
        </authorList>
    </citation>
    <scope>NUCLEOTIDE SEQUENCE [LARGE SCALE GENOMIC DNA]</scope>
    <source>
        <strain evidence="15">CBS 100304</strain>
        <tissue evidence="14">Vegetative mycelium</tissue>
    </source>
</reference>
<evidence type="ECO:0000256" key="7">
    <source>
        <dbReference type="ARBA" id="ARBA00023239"/>
    </source>
</evidence>
<evidence type="ECO:0000256" key="11">
    <source>
        <dbReference type="ARBA" id="ARBA00044632"/>
    </source>
</evidence>
<gene>
    <name evidence="14" type="ORF">PCON_09186</name>
</gene>
<dbReference type="Pfam" id="PF00730">
    <property type="entry name" value="HhH-GPD"/>
    <property type="match status" value="1"/>
</dbReference>
<dbReference type="SUPFAM" id="SSF55945">
    <property type="entry name" value="TATA-box binding protein-like"/>
    <property type="match status" value="1"/>
</dbReference>
<keyword evidence="6" id="KW-0234">DNA repair</keyword>
<feature type="domain" description="HhH-GPD" evidence="13">
    <location>
        <begin position="129"/>
        <end position="318"/>
    </location>
</feature>
<dbReference type="SMART" id="SM00478">
    <property type="entry name" value="ENDO3c"/>
    <property type="match status" value="1"/>
</dbReference>
<keyword evidence="10" id="KW-0326">Glycosidase</keyword>
<dbReference type="InterPro" id="IPR023170">
    <property type="entry name" value="HhH_base_excis_C"/>
</dbReference>
<evidence type="ECO:0000256" key="3">
    <source>
        <dbReference type="ARBA" id="ARBA00012720"/>
    </source>
</evidence>
<dbReference type="GO" id="GO:0005634">
    <property type="term" value="C:nucleus"/>
    <property type="evidence" value="ECO:0007669"/>
    <property type="project" value="UniProtKB-SubCell"/>
</dbReference>
<dbReference type="Gene3D" id="3.30.310.40">
    <property type="match status" value="1"/>
</dbReference>
<name>U4LFX0_PYROM</name>
<dbReference type="GO" id="GO:0034039">
    <property type="term" value="F:8-oxo-7,8-dihydroguanine DNA N-glycosylase activity"/>
    <property type="evidence" value="ECO:0007669"/>
    <property type="project" value="TreeGrafter"/>
</dbReference>
<sequence>MSLSCTAKREWRKLPVPLSELHINTVLRCGQSFRWRKNGNEWSCALSARILTLQQTPTHLLYHAIPFSPPGHPTTEDLLRDYFQLNISLSDLYKKWAAADPHFQRISSSFGGIRMLRQDPWENLVSFICSSNNNISRISGMVQGLCTEWGAPLGSVDIPSPVDPEDGMPLEEKTVAYYDFPPPEKLCGDEVEGRLRKLGFGYRAGYIVETARMVNDKGLDWLVGLRERPYQEVKEELVKLKGVGPKVADCVALMSLDKKGAVPVDTHVLQIAQRDYGFGKTKNKTLTTKTYDAIGEHFRNLWGEEAGWAHSVLFTADLKSFSEQLVKTKTETTSVSVKKERVVVKNETGTGTGVEKETPGEVKEQTRTTKRVRVKVEVKKEVNEEVNDEVKEQMWDDDVNGVPSSLAERVKRRRR</sequence>
<dbReference type="InterPro" id="IPR003265">
    <property type="entry name" value="HhH-GPD_domain"/>
</dbReference>
<evidence type="ECO:0000256" key="8">
    <source>
        <dbReference type="ARBA" id="ARBA00023242"/>
    </source>
</evidence>
<dbReference type="SUPFAM" id="SSF48150">
    <property type="entry name" value="DNA-glycosylase"/>
    <property type="match status" value="1"/>
</dbReference>
<evidence type="ECO:0000256" key="12">
    <source>
        <dbReference type="SAM" id="MobiDB-lite"/>
    </source>
</evidence>
<dbReference type="OMA" id="GYAQEYL"/>
<dbReference type="InterPro" id="IPR011257">
    <property type="entry name" value="DNA_glycosylase"/>
</dbReference>
<dbReference type="Pfam" id="PF07934">
    <property type="entry name" value="OGG_N"/>
    <property type="match status" value="1"/>
</dbReference>
<dbReference type="PANTHER" id="PTHR10242:SF2">
    <property type="entry name" value="N-GLYCOSYLASE_DNA LYASE"/>
    <property type="match status" value="1"/>
</dbReference>
<evidence type="ECO:0000259" key="13">
    <source>
        <dbReference type="SMART" id="SM00478"/>
    </source>
</evidence>
<proteinExistence type="inferred from homology"/>